<dbReference type="EMBL" id="FNDD01000009">
    <property type="protein sequence ID" value="SDH14288.1"/>
    <property type="molecule type" value="Genomic_DNA"/>
</dbReference>
<evidence type="ECO:0000313" key="3">
    <source>
        <dbReference type="EMBL" id="SDH14288.1"/>
    </source>
</evidence>
<feature type="domain" description="Alginate lyase 2" evidence="2">
    <location>
        <begin position="29"/>
        <end position="290"/>
    </location>
</feature>
<dbReference type="SUPFAM" id="SSF49899">
    <property type="entry name" value="Concanavalin A-like lectins/glucanases"/>
    <property type="match status" value="1"/>
</dbReference>
<name>A0A1G8A040_9VIBR</name>
<dbReference type="RefSeq" id="WP_093272690.1">
    <property type="nucleotide sequence ID" value="NZ_FNDD01000009.1"/>
</dbReference>
<keyword evidence="3" id="KW-0456">Lyase</keyword>
<sequence>MAFYHTLGWKHVLVGALVFCGAPSAWADIDLRQWAITLPVDDDNSGNADMIKEDKLANGFEYPPYFSHSKNGDLVFVAPVKGSKTPNTTYTRSELRSMLRCGNKSIKTQGISLNNWVFSSAPIAEQQASGAVDGILNARLTVNHVTTTGDKSQVGRVIIGQIHATKHEPIRVYYRKLPKHQRGSIYLAHETASGATSWFNVVGGRANSTPEPIDGIALNQEFGYQIAARGNQIVFTLKRDGHPDIMQVIDMSKSGYDQGEQYLYFKAGVYNQNKTGAADDYVKATFSQLETLYPTRRYANSCD</sequence>
<keyword evidence="4" id="KW-1185">Reference proteome</keyword>
<evidence type="ECO:0000259" key="2">
    <source>
        <dbReference type="Pfam" id="PF08787"/>
    </source>
</evidence>
<accession>A0A1G8A040</accession>
<protein>
    <submittedName>
        <fullName evidence="3">Alginate lyase</fullName>
    </submittedName>
</protein>
<dbReference type="Proteomes" id="UP000198854">
    <property type="component" value="Unassembled WGS sequence"/>
</dbReference>
<evidence type="ECO:0000313" key="4">
    <source>
        <dbReference type="Proteomes" id="UP000198854"/>
    </source>
</evidence>
<reference evidence="3 4" key="1">
    <citation type="submission" date="2016-10" db="EMBL/GenBank/DDBJ databases">
        <authorList>
            <person name="de Groot N.N."/>
        </authorList>
    </citation>
    <scope>NUCLEOTIDE SEQUENCE [LARGE SCALE GENOMIC DNA]</scope>
    <source>
        <strain evidence="3 4">CGMCC 1.10228</strain>
    </source>
</reference>
<dbReference type="InterPro" id="IPR013320">
    <property type="entry name" value="ConA-like_dom_sf"/>
</dbReference>
<dbReference type="STRING" id="861298.SAMN04488136_10965"/>
<organism evidence="3 4">
    <name type="scientific">Vibrio xiamenensis</name>
    <dbReference type="NCBI Taxonomy" id="861298"/>
    <lineage>
        <taxon>Bacteria</taxon>
        <taxon>Pseudomonadati</taxon>
        <taxon>Pseudomonadota</taxon>
        <taxon>Gammaproteobacteria</taxon>
        <taxon>Vibrionales</taxon>
        <taxon>Vibrionaceae</taxon>
        <taxon>Vibrio</taxon>
    </lineage>
</organism>
<evidence type="ECO:0000256" key="1">
    <source>
        <dbReference type="SAM" id="SignalP"/>
    </source>
</evidence>
<dbReference type="InterPro" id="IPR014895">
    <property type="entry name" value="Alginate_lyase_2"/>
</dbReference>
<feature type="chain" id="PRO_5011580401" evidence="1">
    <location>
        <begin position="28"/>
        <end position="303"/>
    </location>
</feature>
<dbReference type="Gene3D" id="2.60.120.200">
    <property type="match status" value="1"/>
</dbReference>
<dbReference type="GO" id="GO:0016829">
    <property type="term" value="F:lyase activity"/>
    <property type="evidence" value="ECO:0007669"/>
    <property type="project" value="UniProtKB-KW"/>
</dbReference>
<dbReference type="OrthoDB" id="1113844at2"/>
<dbReference type="AlphaFoldDB" id="A0A1G8A040"/>
<gene>
    <name evidence="3" type="ORF">SAMN04488136_10965</name>
</gene>
<dbReference type="Pfam" id="PF08787">
    <property type="entry name" value="Alginate_lyase2"/>
    <property type="match status" value="1"/>
</dbReference>
<feature type="signal peptide" evidence="1">
    <location>
        <begin position="1"/>
        <end position="27"/>
    </location>
</feature>
<keyword evidence="1" id="KW-0732">Signal</keyword>
<proteinExistence type="predicted"/>